<proteinExistence type="predicted"/>
<gene>
    <name evidence="3" type="ORF">CAPTEDRAFT_196055</name>
</gene>
<name>R7TU22_CAPTE</name>
<dbReference type="EMBL" id="KB308638">
    <property type="protein sequence ID" value="ELT97174.1"/>
    <property type="molecule type" value="Genomic_DNA"/>
</dbReference>
<keyword evidence="1" id="KW-0175">Coiled coil</keyword>
<dbReference type="AlphaFoldDB" id="R7TU22"/>
<dbReference type="EnsemblMetazoa" id="CapteT196055">
    <property type="protein sequence ID" value="CapteP196055"/>
    <property type="gene ID" value="CapteG196055"/>
</dbReference>
<organism evidence="3">
    <name type="scientific">Capitella teleta</name>
    <name type="common">Polychaete worm</name>
    <dbReference type="NCBI Taxonomy" id="283909"/>
    <lineage>
        <taxon>Eukaryota</taxon>
        <taxon>Metazoa</taxon>
        <taxon>Spiralia</taxon>
        <taxon>Lophotrochozoa</taxon>
        <taxon>Annelida</taxon>
        <taxon>Polychaeta</taxon>
        <taxon>Sedentaria</taxon>
        <taxon>Scolecida</taxon>
        <taxon>Capitellidae</taxon>
        <taxon>Capitella</taxon>
    </lineage>
</organism>
<feature type="coiled-coil region" evidence="1">
    <location>
        <begin position="19"/>
        <end position="89"/>
    </location>
</feature>
<feature type="region of interest" description="Disordered" evidence="2">
    <location>
        <begin position="114"/>
        <end position="142"/>
    </location>
</feature>
<dbReference type="Proteomes" id="UP000014760">
    <property type="component" value="Unassembled WGS sequence"/>
</dbReference>
<evidence type="ECO:0000313" key="5">
    <source>
        <dbReference type="Proteomes" id="UP000014760"/>
    </source>
</evidence>
<accession>R7TU22</accession>
<reference evidence="3 5" key="2">
    <citation type="journal article" date="2013" name="Nature">
        <title>Insights into bilaterian evolution from three spiralian genomes.</title>
        <authorList>
            <person name="Simakov O."/>
            <person name="Marletaz F."/>
            <person name="Cho S.J."/>
            <person name="Edsinger-Gonzales E."/>
            <person name="Havlak P."/>
            <person name="Hellsten U."/>
            <person name="Kuo D.H."/>
            <person name="Larsson T."/>
            <person name="Lv J."/>
            <person name="Arendt D."/>
            <person name="Savage R."/>
            <person name="Osoegawa K."/>
            <person name="de Jong P."/>
            <person name="Grimwood J."/>
            <person name="Chapman J.A."/>
            <person name="Shapiro H."/>
            <person name="Aerts A."/>
            <person name="Otillar R.P."/>
            <person name="Terry A.Y."/>
            <person name="Boore J.L."/>
            <person name="Grigoriev I.V."/>
            <person name="Lindberg D.R."/>
            <person name="Seaver E.C."/>
            <person name="Weisblat D.A."/>
            <person name="Putnam N.H."/>
            <person name="Rokhsar D.S."/>
        </authorList>
    </citation>
    <scope>NUCLEOTIDE SEQUENCE</scope>
    <source>
        <strain evidence="3 5">I ESC-2004</strain>
    </source>
</reference>
<sequence length="292" mass="34141">MPTIGSIFVCRSATQRRWRRENAAQLEEIKRILKQCQQENRTLKQSLQELRVKYALESQATKVERRRLMQTCELEVVRWSARVEELERRLTGRSKKEGDSGFCEERRLEAERQQIATHADAPNSVDSAESPEPSTSQRNPEMDATEAQFNIAKLKRDQQFLKVKHELNIEKLEMELKAKDDLAQRSKEMIRILEQAYHEGSGVDEELSAKLGRMRSVDRVIEREKKAIVREMNKQLQEITEAKARLKNNINVWKNFWISAKKTQGQWLSLSAEMEEEEIKGESDDTLKIEEL</sequence>
<feature type="coiled-coil region" evidence="1">
    <location>
        <begin position="162"/>
        <end position="189"/>
    </location>
</feature>
<feature type="compositionally biased region" description="Polar residues" evidence="2">
    <location>
        <begin position="124"/>
        <end position="139"/>
    </location>
</feature>
<reference evidence="5" key="1">
    <citation type="submission" date="2012-12" db="EMBL/GenBank/DDBJ databases">
        <authorList>
            <person name="Hellsten U."/>
            <person name="Grimwood J."/>
            <person name="Chapman J.A."/>
            <person name="Shapiro H."/>
            <person name="Aerts A."/>
            <person name="Otillar R.P."/>
            <person name="Terry A.Y."/>
            <person name="Boore J.L."/>
            <person name="Simakov O."/>
            <person name="Marletaz F."/>
            <person name="Cho S.-J."/>
            <person name="Edsinger-Gonzales E."/>
            <person name="Havlak P."/>
            <person name="Kuo D.-H."/>
            <person name="Larsson T."/>
            <person name="Lv J."/>
            <person name="Arendt D."/>
            <person name="Savage R."/>
            <person name="Osoegawa K."/>
            <person name="de Jong P."/>
            <person name="Lindberg D.R."/>
            <person name="Seaver E.C."/>
            <person name="Weisblat D.A."/>
            <person name="Putnam N.H."/>
            <person name="Grigoriev I.V."/>
            <person name="Rokhsar D.S."/>
        </authorList>
    </citation>
    <scope>NUCLEOTIDE SEQUENCE</scope>
    <source>
        <strain evidence="5">I ESC-2004</strain>
    </source>
</reference>
<evidence type="ECO:0000313" key="3">
    <source>
        <dbReference type="EMBL" id="ELT97174.1"/>
    </source>
</evidence>
<evidence type="ECO:0000256" key="1">
    <source>
        <dbReference type="SAM" id="Coils"/>
    </source>
</evidence>
<evidence type="ECO:0000256" key="2">
    <source>
        <dbReference type="SAM" id="MobiDB-lite"/>
    </source>
</evidence>
<dbReference type="HOGENOM" id="CLU_953918_0_0_1"/>
<keyword evidence="5" id="KW-1185">Reference proteome</keyword>
<reference evidence="4" key="3">
    <citation type="submission" date="2015-06" db="UniProtKB">
        <authorList>
            <consortium name="EnsemblMetazoa"/>
        </authorList>
    </citation>
    <scope>IDENTIFICATION</scope>
</reference>
<evidence type="ECO:0000313" key="4">
    <source>
        <dbReference type="EnsemblMetazoa" id="CapteP196055"/>
    </source>
</evidence>
<dbReference type="EMBL" id="AMQN01002200">
    <property type="status" value="NOT_ANNOTATED_CDS"/>
    <property type="molecule type" value="Genomic_DNA"/>
</dbReference>
<protein>
    <submittedName>
        <fullName evidence="3 4">Uncharacterized protein</fullName>
    </submittedName>
</protein>